<protein>
    <submittedName>
        <fullName evidence="1">Uncharacterized protein</fullName>
    </submittedName>
</protein>
<keyword evidence="2" id="KW-1185">Reference proteome</keyword>
<sequence>MKFKDEVLITSSKNLIAVILLTASSLAFIQRHGKIRASLRSLAATIFKYQDKGATTTTEKLEEEGGLELDCVTFKMKNTRFTNCIDLHWTYDSTAKLNPTVSVAFIAPPTKLDGWVTWALNPVGYGCKNIIKINILVSDLHIS</sequence>
<dbReference type="Proteomes" id="UP000594638">
    <property type="component" value="Unassembled WGS sequence"/>
</dbReference>
<dbReference type="AlphaFoldDB" id="A0A8S0V6X3"/>
<evidence type="ECO:0000313" key="1">
    <source>
        <dbReference type="EMBL" id="CAA3025903.1"/>
    </source>
</evidence>
<gene>
    <name evidence="1" type="ORF">OLEA9_A026935</name>
</gene>
<reference evidence="1 2" key="1">
    <citation type="submission" date="2019-12" db="EMBL/GenBank/DDBJ databases">
        <authorList>
            <person name="Alioto T."/>
            <person name="Alioto T."/>
            <person name="Gomez Garrido J."/>
        </authorList>
    </citation>
    <scope>NUCLEOTIDE SEQUENCE [LARGE SCALE GENOMIC DNA]</scope>
</reference>
<dbReference type="EMBL" id="CACTIH010009145">
    <property type="protein sequence ID" value="CAA3025903.1"/>
    <property type="molecule type" value="Genomic_DNA"/>
</dbReference>
<proteinExistence type="predicted"/>
<evidence type="ECO:0000313" key="2">
    <source>
        <dbReference type="Proteomes" id="UP000594638"/>
    </source>
</evidence>
<comment type="caution">
    <text evidence="1">The sequence shown here is derived from an EMBL/GenBank/DDBJ whole genome shotgun (WGS) entry which is preliminary data.</text>
</comment>
<accession>A0A8S0V6X3</accession>
<organism evidence="1 2">
    <name type="scientific">Olea europaea subsp. europaea</name>
    <dbReference type="NCBI Taxonomy" id="158383"/>
    <lineage>
        <taxon>Eukaryota</taxon>
        <taxon>Viridiplantae</taxon>
        <taxon>Streptophyta</taxon>
        <taxon>Embryophyta</taxon>
        <taxon>Tracheophyta</taxon>
        <taxon>Spermatophyta</taxon>
        <taxon>Magnoliopsida</taxon>
        <taxon>eudicotyledons</taxon>
        <taxon>Gunneridae</taxon>
        <taxon>Pentapetalae</taxon>
        <taxon>asterids</taxon>
        <taxon>lamiids</taxon>
        <taxon>Lamiales</taxon>
        <taxon>Oleaceae</taxon>
        <taxon>Oleeae</taxon>
        <taxon>Olea</taxon>
    </lineage>
</organism>
<dbReference type="Gramene" id="OE9A026935T1">
    <property type="protein sequence ID" value="OE9A026935C1"/>
    <property type="gene ID" value="OE9A026935"/>
</dbReference>
<name>A0A8S0V6X3_OLEEU</name>